<dbReference type="GO" id="GO:0008061">
    <property type="term" value="F:chitin binding"/>
    <property type="evidence" value="ECO:0007669"/>
    <property type="project" value="InterPro"/>
</dbReference>
<dbReference type="SMART" id="SM00494">
    <property type="entry name" value="ChtBD2"/>
    <property type="match status" value="2"/>
</dbReference>
<accession>A0A5N5T5J6</accession>
<keyword evidence="3" id="KW-1185">Reference proteome</keyword>
<name>A0A5N5T5J6_9CRUS</name>
<evidence type="ECO:0000313" key="2">
    <source>
        <dbReference type="EMBL" id="KAB7501702.1"/>
    </source>
</evidence>
<reference evidence="2 3" key="1">
    <citation type="journal article" date="2019" name="PLoS Biol.">
        <title>Sex chromosomes control vertical transmission of feminizing Wolbachia symbionts in an isopod.</title>
        <authorList>
            <person name="Becking T."/>
            <person name="Chebbi M.A."/>
            <person name="Giraud I."/>
            <person name="Moumen B."/>
            <person name="Laverre T."/>
            <person name="Caubet Y."/>
            <person name="Peccoud J."/>
            <person name="Gilbert C."/>
            <person name="Cordaux R."/>
        </authorList>
    </citation>
    <scope>NUCLEOTIDE SEQUENCE [LARGE SCALE GENOMIC DNA]</scope>
    <source>
        <strain evidence="2">ANa2</strain>
        <tissue evidence="2">Whole body excluding digestive tract and cuticle</tissue>
    </source>
</reference>
<evidence type="ECO:0000259" key="1">
    <source>
        <dbReference type="PROSITE" id="PS50940"/>
    </source>
</evidence>
<dbReference type="Proteomes" id="UP000326759">
    <property type="component" value="Unassembled WGS sequence"/>
</dbReference>
<gene>
    <name evidence="2" type="ORF">Anas_13138</name>
</gene>
<dbReference type="PROSITE" id="PS50940">
    <property type="entry name" value="CHIT_BIND_II"/>
    <property type="match status" value="2"/>
</dbReference>
<organism evidence="2 3">
    <name type="scientific">Armadillidium nasatum</name>
    <dbReference type="NCBI Taxonomy" id="96803"/>
    <lineage>
        <taxon>Eukaryota</taxon>
        <taxon>Metazoa</taxon>
        <taxon>Ecdysozoa</taxon>
        <taxon>Arthropoda</taxon>
        <taxon>Crustacea</taxon>
        <taxon>Multicrustacea</taxon>
        <taxon>Malacostraca</taxon>
        <taxon>Eumalacostraca</taxon>
        <taxon>Peracarida</taxon>
        <taxon>Isopoda</taxon>
        <taxon>Oniscidea</taxon>
        <taxon>Crinocheta</taxon>
        <taxon>Armadillidiidae</taxon>
        <taxon>Armadillidium</taxon>
    </lineage>
</organism>
<dbReference type="EMBL" id="SEYY01009840">
    <property type="protein sequence ID" value="KAB7501702.1"/>
    <property type="molecule type" value="Genomic_DNA"/>
</dbReference>
<dbReference type="GO" id="GO:0005576">
    <property type="term" value="C:extracellular region"/>
    <property type="evidence" value="ECO:0007669"/>
    <property type="project" value="InterPro"/>
</dbReference>
<evidence type="ECO:0000313" key="3">
    <source>
        <dbReference type="Proteomes" id="UP000326759"/>
    </source>
</evidence>
<dbReference type="Gene3D" id="2.170.140.10">
    <property type="entry name" value="Chitin binding domain"/>
    <property type="match status" value="1"/>
</dbReference>
<proteinExistence type="predicted"/>
<dbReference type="InterPro" id="IPR002557">
    <property type="entry name" value="Chitin-bd_dom"/>
</dbReference>
<dbReference type="AlphaFoldDB" id="A0A5N5T5J6"/>
<dbReference type="SUPFAM" id="SSF57625">
    <property type="entry name" value="Invertebrate chitin-binding proteins"/>
    <property type="match status" value="1"/>
</dbReference>
<dbReference type="Pfam" id="PF01607">
    <property type="entry name" value="CBM_14"/>
    <property type="match status" value="1"/>
</dbReference>
<comment type="caution">
    <text evidence="2">The sequence shown here is derived from an EMBL/GenBank/DDBJ whole genome shotgun (WGS) entry which is preliminary data.</text>
</comment>
<dbReference type="OrthoDB" id="6020543at2759"/>
<sequence length="292" mass="33410">MFFIGFVDVIAVYLASHIAQSFILAHRLETVGNFFNQIIIAYFTQYKIKHSQKIMFHSKNLYSLLVLCTFVCLSSCDFNDLCDVKNDCEGKEAGTLIQDPLDCHNFYECVYDVQGDVVVSNAWITCPAGEYFDEENQQCTTETFHCSNRCSNLLCSKTCDGLIEGTRIAYPNDCNKYEVCYDDEENRIFGSCSDEIPYFDGTDCTTDIYSCCDICTPYCQWAYTQVEDPYDCYSFYLCEEDDYIPGDLAHFICPVNTQFDRTVGECVEGNNCTSVCERYNLSQHFYGLTNSN</sequence>
<feature type="domain" description="Chitin-binding type-2" evidence="1">
    <location>
        <begin position="85"/>
        <end position="148"/>
    </location>
</feature>
<protein>
    <recommendedName>
        <fullName evidence="1">Chitin-binding type-2 domain-containing protein</fullName>
    </recommendedName>
</protein>
<dbReference type="InterPro" id="IPR036508">
    <property type="entry name" value="Chitin-bd_dom_sf"/>
</dbReference>
<feature type="domain" description="Chitin-binding type-2" evidence="1">
    <location>
        <begin position="216"/>
        <end position="274"/>
    </location>
</feature>